<feature type="domain" description="DUF7869" evidence="1">
    <location>
        <begin position="45"/>
        <end position="130"/>
    </location>
</feature>
<dbReference type="OrthoDB" id="10056684at2759"/>
<evidence type="ECO:0000313" key="3">
    <source>
        <dbReference type="Proteomes" id="UP000507470"/>
    </source>
</evidence>
<organism evidence="2 3">
    <name type="scientific">Mytilus coruscus</name>
    <name type="common">Sea mussel</name>
    <dbReference type="NCBI Taxonomy" id="42192"/>
    <lineage>
        <taxon>Eukaryota</taxon>
        <taxon>Metazoa</taxon>
        <taxon>Spiralia</taxon>
        <taxon>Lophotrochozoa</taxon>
        <taxon>Mollusca</taxon>
        <taxon>Bivalvia</taxon>
        <taxon>Autobranchia</taxon>
        <taxon>Pteriomorphia</taxon>
        <taxon>Mytilida</taxon>
        <taxon>Mytiloidea</taxon>
        <taxon>Mytilidae</taxon>
        <taxon>Mytilinae</taxon>
        <taxon>Mytilus</taxon>
    </lineage>
</organism>
<dbReference type="EMBL" id="CACVKT020000573">
    <property type="protein sequence ID" value="CAC5360899.1"/>
    <property type="molecule type" value="Genomic_DNA"/>
</dbReference>
<dbReference type="Pfam" id="PF25273">
    <property type="entry name" value="DUF7869"/>
    <property type="match status" value="1"/>
</dbReference>
<accession>A0A6J8A1R4</accession>
<reference evidence="2 3" key="1">
    <citation type="submission" date="2020-06" db="EMBL/GenBank/DDBJ databases">
        <authorList>
            <person name="Li R."/>
            <person name="Bekaert M."/>
        </authorList>
    </citation>
    <scope>NUCLEOTIDE SEQUENCE [LARGE SCALE GENOMIC DNA]</scope>
    <source>
        <strain evidence="3">wild</strain>
    </source>
</reference>
<dbReference type="AlphaFoldDB" id="A0A6J8A1R4"/>
<protein>
    <recommendedName>
        <fullName evidence="1">DUF7869 domain-containing protein</fullName>
    </recommendedName>
</protein>
<keyword evidence="3" id="KW-1185">Reference proteome</keyword>
<evidence type="ECO:0000313" key="2">
    <source>
        <dbReference type="EMBL" id="CAC5360899.1"/>
    </source>
</evidence>
<proteinExistence type="predicted"/>
<gene>
    <name evidence="2" type="ORF">MCOR_3215</name>
</gene>
<dbReference type="Proteomes" id="UP000507470">
    <property type="component" value="Unassembled WGS sequence"/>
</dbReference>
<dbReference type="PANTHER" id="PTHR34415">
    <property type="entry name" value="INTEGRASE CATALYTIC DOMAIN-CONTAINING PROTEIN"/>
    <property type="match status" value="1"/>
</dbReference>
<dbReference type="PANTHER" id="PTHR34415:SF1">
    <property type="entry name" value="INTEGRASE CATALYTIC DOMAIN-CONTAINING PROTEIN"/>
    <property type="match status" value="1"/>
</dbReference>
<dbReference type="InterPro" id="IPR057191">
    <property type="entry name" value="DUF7869"/>
</dbReference>
<name>A0A6J8A1R4_MYTCO</name>
<sequence length="235" mass="26879">MLSGKQTFYLVDEEENPGKEANSVVSMVHHYLLYYGHGETNGKFHFDNCSGQNKNNVVLWYALWRVLTGLLKSIKYSMMIVGHTKFEPDWHFGVWKVKWRNSTAEKMADIAESVNKSSRNGHYISHTYHHFTVDSTKPGYVVCKESCDSVPITVNLLKKNTIISTSTMPNTLTAKGLDAARQWDLYEQIREFCYNDANKDVICPKPTIAKTEVDLTSDVDTNKHKCPSRKHNLLN</sequence>
<evidence type="ECO:0000259" key="1">
    <source>
        <dbReference type="Pfam" id="PF25273"/>
    </source>
</evidence>